<keyword evidence="3" id="KW-0812">Transmembrane</keyword>
<dbReference type="RefSeq" id="WP_133768405.1">
    <property type="nucleotide sequence ID" value="NZ_SNZR01000011.1"/>
</dbReference>
<dbReference type="InterPro" id="IPR029787">
    <property type="entry name" value="Nucleotide_cyclase"/>
</dbReference>
<dbReference type="SUPFAM" id="SSF55073">
    <property type="entry name" value="Nucleotide cyclase"/>
    <property type="match status" value="1"/>
</dbReference>
<organism evidence="5 6">
    <name type="scientific">Enterovirga rhinocerotis</name>
    <dbReference type="NCBI Taxonomy" id="1339210"/>
    <lineage>
        <taxon>Bacteria</taxon>
        <taxon>Pseudomonadati</taxon>
        <taxon>Pseudomonadota</taxon>
        <taxon>Alphaproteobacteria</taxon>
        <taxon>Hyphomicrobiales</taxon>
        <taxon>Methylobacteriaceae</taxon>
        <taxon>Enterovirga</taxon>
    </lineage>
</organism>
<evidence type="ECO:0000256" key="3">
    <source>
        <dbReference type="SAM" id="Phobius"/>
    </source>
</evidence>
<feature type="transmembrane region" description="Helical" evidence="3">
    <location>
        <begin position="184"/>
        <end position="209"/>
    </location>
</feature>
<feature type="transmembrane region" description="Helical" evidence="3">
    <location>
        <begin position="65"/>
        <end position="83"/>
    </location>
</feature>
<feature type="transmembrane region" description="Helical" evidence="3">
    <location>
        <begin position="92"/>
        <end position="112"/>
    </location>
</feature>
<keyword evidence="3" id="KW-1133">Transmembrane helix</keyword>
<comment type="catalytic activity">
    <reaction evidence="2">
        <text>2 GTP = 3',3'-c-di-GMP + 2 diphosphate</text>
        <dbReference type="Rhea" id="RHEA:24898"/>
        <dbReference type="ChEBI" id="CHEBI:33019"/>
        <dbReference type="ChEBI" id="CHEBI:37565"/>
        <dbReference type="ChEBI" id="CHEBI:58805"/>
        <dbReference type="EC" id="2.7.7.65"/>
    </reaction>
</comment>
<name>A0A4R7C4E2_9HYPH</name>
<proteinExistence type="predicted"/>
<feature type="domain" description="GGDEF" evidence="4">
    <location>
        <begin position="249"/>
        <end position="381"/>
    </location>
</feature>
<feature type="transmembrane region" description="Helical" evidence="3">
    <location>
        <begin position="118"/>
        <end position="139"/>
    </location>
</feature>
<dbReference type="InterPro" id="IPR050469">
    <property type="entry name" value="Diguanylate_Cyclase"/>
</dbReference>
<feature type="transmembrane region" description="Helical" evidence="3">
    <location>
        <begin position="146"/>
        <end position="164"/>
    </location>
</feature>
<dbReference type="Proteomes" id="UP000295122">
    <property type="component" value="Unassembled WGS sequence"/>
</dbReference>
<evidence type="ECO:0000259" key="4">
    <source>
        <dbReference type="PROSITE" id="PS50887"/>
    </source>
</evidence>
<evidence type="ECO:0000256" key="1">
    <source>
        <dbReference type="ARBA" id="ARBA00012528"/>
    </source>
</evidence>
<dbReference type="InterPro" id="IPR043128">
    <property type="entry name" value="Rev_trsase/Diguanyl_cyclase"/>
</dbReference>
<dbReference type="AlphaFoldDB" id="A0A4R7C4E2"/>
<dbReference type="InterPro" id="IPR000160">
    <property type="entry name" value="GGDEF_dom"/>
</dbReference>
<dbReference type="SMART" id="SM00267">
    <property type="entry name" value="GGDEF"/>
    <property type="match status" value="1"/>
</dbReference>
<evidence type="ECO:0000313" key="5">
    <source>
        <dbReference type="EMBL" id="TDR93400.1"/>
    </source>
</evidence>
<accession>A0A4R7C4E2</accession>
<dbReference type="Gene3D" id="3.30.70.270">
    <property type="match status" value="1"/>
</dbReference>
<dbReference type="PANTHER" id="PTHR45138:SF9">
    <property type="entry name" value="DIGUANYLATE CYCLASE DGCM-RELATED"/>
    <property type="match status" value="1"/>
</dbReference>
<dbReference type="PANTHER" id="PTHR45138">
    <property type="entry name" value="REGULATORY COMPONENTS OF SENSORY TRANSDUCTION SYSTEM"/>
    <property type="match status" value="1"/>
</dbReference>
<dbReference type="OrthoDB" id="9812260at2"/>
<dbReference type="PROSITE" id="PS50887">
    <property type="entry name" value="GGDEF"/>
    <property type="match status" value="1"/>
</dbReference>
<reference evidence="5 6" key="1">
    <citation type="submission" date="2019-03" db="EMBL/GenBank/DDBJ databases">
        <title>Genomic Encyclopedia of Type Strains, Phase IV (KMG-IV): sequencing the most valuable type-strain genomes for metagenomic binning, comparative biology and taxonomic classification.</title>
        <authorList>
            <person name="Goeker M."/>
        </authorList>
    </citation>
    <scope>NUCLEOTIDE SEQUENCE [LARGE SCALE GENOMIC DNA]</scope>
    <source>
        <strain evidence="5 6">DSM 25903</strain>
    </source>
</reference>
<dbReference type="CDD" id="cd01949">
    <property type="entry name" value="GGDEF"/>
    <property type="match status" value="1"/>
</dbReference>
<dbReference type="EC" id="2.7.7.65" evidence="1"/>
<sequence length="398" mass="42586">MTPAIFIMLLNPVTSAIFAAALFVLWKHQRHLRYVGLLALAFGLKSLAYLVQFATLTDYISLSRIVSNALFVATAILVVGGLISRYKERPPYVLMTLIGVAAMLVLAFYQIVDENYAARVIALNAAIAAISAIGIWKLLRLVRKAFIEMIVVCVMMLHFCGALLRPVLLMAGGDPTKLSIDSVYWLGVAATDIIMSLLLVLGVVTGVALDLFAKLRIESIQDSLSHLLNRRGFEESANASLRSDPDRTAPAALILADLDHFKAINDTYGHAVGDQVIVGFARSLAREAADGAVLGRIGGEEFAVLLPGADAAEGVRYAERVRLLFALTPLPGVRAPRNVTASFGIAGVGPGGNLEAVMRDADQALYEAKRAGRDTIRVASSTSQAASVQTAKVLPIFA</sequence>
<evidence type="ECO:0000313" key="6">
    <source>
        <dbReference type="Proteomes" id="UP000295122"/>
    </source>
</evidence>
<keyword evidence="3" id="KW-0472">Membrane</keyword>
<feature type="transmembrane region" description="Helical" evidence="3">
    <location>
        <begin position="32"/>
        <end position="53"/>
    </location>
</feature>
<dbReference type="FunFam" id="3.30.70.270:FF:000001">
    <property type="entry name" value="Diguanylate cyclase domain protein"/>
    <property type="match status" value="1"/>
</dbReference>
<dbReference type="GO" id="GO:0052621">
    <property type="term" value="F:diguanylate cyclase activity"/>
    <property type="evidence" value="ECO:0007669"/>
    <property type="project" value="UniProtKB-EC"/>
</dbReference>
<keyword evidence="6" id="KW-1185">Reference proteome</keyword>
<gene>
    <name evidence="5" type="ORF">EV668_0661</name>
</gene>
<protein>
    <recommendedName>
        <fullName evidence="1">diguanylate cyclase</fullName>
        <ecNumber evidence="1">2.7.7.65</ecNumber>
    </recommendedName>
</protein>
<dbReference type="Pfam" id="PF00990">
    <property type="entry name" value="GGDEF"/>
    <property type="match status" value="1"/>
</dbReference>
<dbReference type="EMBL" id="SNZR01000011">
    <property type="protein sequence ID" value="TDR93400.1"/>
    <property type="molecule type" value="Genomic_DNA"/>
</dbReference>
<feature type="transmembrane region" description="Helical" evidence="3">
    <location>
        <begin position="6"/>
        <end position="25"/>
    </location>
</feature>
<evidence type="ECO:0000256" key="2">
    <source>
        <dbReference type="ARBA" id="ARBA00034247"/>
    </source>
</evidence>
<comment type="caution">
    <text evidence="5">The sequence shown here is derived from an EMBL/GenBank/DDBJ whole genome shotgun (WGS) entry which is preliminary data.</text>
</comment>
<dbReference type="NCBIfam" id="TIGR00254">
    <property type="entry name" value="GGDEF"/>
    <property type="match status" value="1"/>
</dbReference>